<protein>
    <submittedName>
        <fullName evidence="1">Uncharacterized protein</fullName>
    </submittedName>
</protein>
<dbReference type="EMBL" id="BK032743">
    <property type="protein sequence ID" value="DAF57904.1"/>
    <property type="molecule type" value="Genomic_DNA"/>
</dbReference>
<proteinExistence type="predicted"/>
<accession>A0A8S5T448</accession>
<sequence length="137" mass="15483">MRVPMRDTYQVLPEGEYIFLITDVKEDEDFGKIEITLETKEGKKHRERFSLKTADDEWNEGALNAFSYFCKTATQDWESEEIDPQSLVGCYIKAEVEHTIVQSSKDAGKTVTFANLGNKWSADGFEGQGGIMSALDD</sequence>
<organism evidence="1">
    <name type="scientific">Siphoviridae sp. ctXYk3</name>
    <dbReference type="NCBI Taxonomy" id="2827886"/>
    <lineage>
        <taxon>Viruses</taxon>
        <taxon>Duplodnaviria</taxon>
        <taxon>Heunggongvirae</taxon>
        <taxon>Uroviricota</taxon>
        <taxon>Caudoviricetes</taxon>
    </lineage>
</organism>
<name>A0A8S5T448_9CAUD</name>
<evidence type="ECO:0000313" key="1">
    <source>
        <dbReference type="EMBL" id="DAF57904.1"/>
    </source>
</evidence>
<reference evidence="1" key="1">
    <citation type="journal article" date="2021" name="Proc. Natl. Acad. Sci. U.S.A.">
        <title>A Catalog of Tens of Thousands of Viruses from Human Metagenomes Reveals Hidden Associations with Chronic Diseases.</title>
        <authorList>
            <person name="Tisza M.J."/>
            <person name="Buck C.B."/>
        </authorList>
    </citation>
    <scope>NUCLEOTIDE SEQUENCE</scope>
    <source>
        <strain evidence="1">CtXYk3</strain>
    </source>
</reference>